<evidence type="ECO:0000256" key="2">
    <source>
        <dbReference type="SAM" id="MobiDB-lite"/>
    </source>
</evidence>
<feature type="compositionally biased region" description="Basic and acidic residues" evidence="2">
    <location>
        <begin position="250"/>
        <end position="260"/>
    </location>
</feature>
<evidence type="ECO:0000256" key="3">
    <source>
        <dbReference type="SAM" id="SignalP"/>
    </source>
</evidence>
<dbReference type="Proteomes" id="UP000306552">
    <property type="component" value="Unassembled WGS sequence"/>
</dbReference>
<evidence type="ECO:0000313" key="5">
    <source>
        <dbReference type="Proteomes" id="UP000306552"/>
    </source>
</evidence>
<keyword evidence="1" id="KW-0802">TPR repeat</keyword>
<feature type="signal peptide" evidence="3">
    <location>
        <begin position="1"/>
        <end position="24"/>
    </location>
</feature>
<dbReference type="SMART" id="SM00028">
    <property type="entry name" value="TPR"/>
    <property type="match status" value="2"/>
</dbReference>
<keyword evidence="5" id="KW-1185">Reference proteome</keyword>
<dbReference type="Gene3D" id="1.25.40.10">
    <property type="entry name" value="Tetratricopeptide repeat domain"/>
    <property type="match status" value="1"/>
</dbReference>
<comment type="caution">
    <text evidence="4">The sequence shown here is derived from an EMBL/GenBank/DDBJ whole genome shotgun (WGS) entry which is preliminary data.</text>
</comment>
<evidence type="ECO:0000313" key="4">
    <source>
        <dbReference type="EMBL" id="TKS57015.1"/>
    </source>
</evidence>
<feature type="region of interest" description="Disordered" evidence="2">
    <location>
        <begin position="151"/>
        <end position="275"/>
    </location>
</feature>
<dbReference type="OrthoDB" id="1525165at2"/>
<accession>A0A4V6ALI4</accession>
<dbReference type="InterPro" id="IPR011990">
    <property type="entry name" value="TPR-like_helical_dom_sf"/>
</dbReference>
<dbReference type="SUPFAM" id="SSF48452">
    <property type="entry name" value="TPR-like"/>
    <property type="match status" value="1"/>
</dbReference>
<reference evidence="4 5" key="1">
    <citation type="submission" date="2019-04" db="EMBL/GenBank/DDBJ databases">
        <title>Psychroflexus halotolerans sp. nov., isolated from a marine solar saltern.</title>
        <authorList>
            <person name="Feng X."/>
        </authorList>
    </citation>
    <scope>NUCLEOTIDE SEQUENCE [LARGE SCALE GENOMIC DNA]</scope>
    <source>
        <strain evidence="4 5">WDS2C27</strain>
    </source>
</reference>
<feature type="compositionally biased region" description="Basic and acidic residues" evidence="2">
    <location>
        <begin position="157"/>
        <end position="224"/>
    </location>
</feature>
<organism evidence="4 5">
    <name type="scientific">Mesohalobacter halotolerans</name>
    <dbReference type="NCBI Taxonomy" id="1883405"/>
    <lineage>
        <taxon>Bacteria</taxon>
        <taxon>Pseudomonadati</taxon>
        <taxon>Bacteroidota</taxon>
        <taxon>Flavobacteriia</taxon>
        <taxon>Flavobacteriales</taxon>
        <taxon>Flavobacteriaceae</taxon>
        <taxon>Mesohalobacter</taxon>
    </lineage>
</organism>
<evidence type="ECO:0000256" key="1">
    <source>
        <dbReference type="PROSITE-ProRule" id="PRU00339"/>
    </source>
</evidence>
<keyword evidence="3" id="KW-0732">Signal</keyword>
<name>A0A4V6ALI4_9FLAO</name>
<proteinExistence type="predicted"/>
<feature type="chain" id="PRO_5020519405" evidence="3">
    <location>
        <begin position="25"/>
        <end position="275"/>
    </location>
</feature>
<dbReference type="InterPro" id="IPR019734">
    <property type="entry name" value="TPR_rpt"/>
</dbReference>
<dbReference type="Pfam" id="PF13432">
    <property type="entry name" value="TPR_16"/>
    <property type="match status" value="1"/>
</dbReference>
<feature type="repeat" description="TPR" evidence="1">
    <location>
        <begin position="36"/>
        <end position="69"/>
    </location>
</feature>
<gene>
    <name evidence="4" type="ORF">FCN74_00920</name>
</gene>
<dbReference type="AlphaFoldDB" id="A0A4V6ALI4"/>
<feature type="repeat" description="TPR" evidence="1">
    <location>
        <begin position="107"/>
        <end position="140"/>
    </location>
</feature>
<dbReference type="PROSITE" id="PS50005">
    <property type="entry name" value="TPR"/>
    <property type="match status" value="2"/>
</dbReference>
<sequence length="275" mass="31823">MKKTMMKKYNILSVLMLLFIAVHAQDKNIKKTQKQYQKYSALAAEEIQNGDFPQAEALYRKALDKNPEGDEAAYNFGNLYFENQKNKQSAIRYLESAKASKNKTVKHRNFHNLGNLMMAEKQYAKAVEAYKNALRNNPNDEETRYNLALAKQKREKQKNEGGGKDKNKDQQKKNKKKDQDKGGEGDNDEKKQDQQNRKDGKDKKENKQKKDDAKKDPKKGDSQKQKQPSKPQKGKMSKQQIKNLLQAIQNKEKNTQEKLNAKKVKGAKVKTEKDW</sequence>
<dbReference type="Pfam" id="PF13414">
    <property type="entry name" value="TPR_11"/>
    <property type="match status" value="1"/>
</dbReference>
<dbReference type="EMBL" id="SWMU01000001">
    <property type="protein sequence ID" value="TKS57015.1"/>
    <property type="molecule type" value="Genomic_DNA"/>
</dbReference>
<protein>
    <submittedName>
        <fullName evidence="4">Tetratricopeptide repeat protein</fullName>
    </submittedName>
</protein>